<dbReference type="Gene3D" id="1.10.3210.10">
    <property type="entry name" value="Hypothetical protein af1432"/>
    <property type="match status" value="1"/>
</dbReference>
<dbReference type="Proteomes" id="UP000028961">
    <property type="component" value="Segment"/>
</dbReference>
<evidence type="ECO:0008006" key="3">
    <source>
        <dbReference type="Google" id="ProtNLM"/>
    </source>
</evidence>
<proteinExistence type="predicted"/>
<dbReference type="KEGG" id="vg:22475506"/>
<organism evidence="1 2">
    <name type="scientific">Escherichia phage Av-05</name>
    <dbReference type="NCBI Taxonomy" id="1527519"/>
    <lineage>
        <taxon>Viruses</taxon>
        <taxon>Duplodnaviria</taxon>
        <taxon>Heunggongvirae</taxon>
        <taxon>Uroviricota</taxon>
        <taxon>Caudoviricetes</taxon>
        <taxon>Vequintavirinae</taxon>
        <taxon>Avunavirus</taxon>
        <taxon>Avunavirus Av05</taxon>
    </lineage>
</organism>
<dbReference type="InterPro" id="IPR052194">
    <property type="entry name" value="MESH1"/>
</dbReference>
<name>A0A076G777_9CAUD</name>
<keyword evidence="2" id="KW-1185">Reference proteome</keyword>
<dbReference type="GeneID" id="22475506"/>
<dbReference type="EMBL" id="KM190144">
    <property type="protein sequence ID" value="AII27708.1"/>
    <property type="molecule type" value="Genomic_DNA"/>
</dbReference>
<dbReference type="OrthoDB" id="27601at10239"/>
<evidence type="ECO:0000313" key="1">
    <source>
        <dbReference type="EMBL" id="AII27708.1"/>
    </source>
</evidence>
<evidence type="ECO:0000313" key="2">
    <source>
        <dbReference type="Proteomes" id="UP000028961"/>
    </source>
</evidence>
<dbReference type="GO" id="GO:0008893">
    <property type="term" value="F:guanosine-3',5'-bis(diphosphate) 3'-diphosphatase activity"/>
    <property type="evidence" value="ECO:0007669"/>
    <property type="project" value="TreeGrafter"/>
</dbReference>
<gene>
    <name evidence="1" type="ORF">Av05_00165</name>
</gene>
<dbReference type="PANTHER" id="PTHR46246:SF1">
    <property type="entry name" value="GUANOSINE-3',5'-BIS(DIPHOSPHATE) 3'-PYROPHOSPHOHYDROLASE MESH1"/>
    <property type="match status" value="1"/>
</dbReference>
<accession>A0A076G777</accession>
<dbReference type="PANTHER" id="PTHR46246">
    <property type="entry name" value="GUANOSINE-3',5'-BIS(DIPHOSPHATE) 3'-PYROPHOSPHOHYDROLASE MESH1"/>
    <property type="match status" value="1"/>
</dbReference>
<protein>
    <recommendedName>
        <fullName evidence="3">GTP pyrophosphokinase</fullName>
    </recommendedName>
</protein>
<sequence length="165" mass="18992">MVQSKSVPSNMQDLRPHQELALAIKLASENHLKQKDRGGMPYILHPLRVMHELGNDDLQLMAIGVLHDILEDTKVTAYDLVMLGFTNRVKDAVLLLTKKQSLTEEEYIEGICTNYDAIRVKLADLKDNMDVKRLKSLSDKDLVRLKKYHEMHLKLVDARKRFEGK</sequence>
<reference evidence="1 2" key="1">
    <citation type="journal article" date="2015" name="Genome Announc.">
        <title>Genomic Analysis of Broad-Host-Range Enterobacteriophage Av-05.</title>
        <authorList>
            <person name="Amarillas L."/>
            <person name="Lopez-Cuevas O."/>
            <person name="Leon-Felix J."/>
            <person name="Castro-Del Campo N."/>
            <person name="Gerba C.P."/>
            <person name="Chaidez C."/>
        </authorList>
    </citation>
    <scope>NUCLEOTIDE SEQUENCE [LARGE SCALE GENOMIC DNA]</scope>
</reference>
<dbReference type="RefSeq" id="YP_009111239.1">
    <property type="nucleotide sequence ID" value="NC_025830.1"/>
</dbReference>
<dbReference type="SUPFAM" id="SSF109604">
    <property type="entry name" value="HD-domain/PDEase-like"/>
    <property type="match status" value="1"/>
</dbReference>